<dbReference type="InterPro" id="IPR013783">
    <property type="entry name" value="Ig-like_fold"/>
</dbReference>
<dbReference type="Gene3D" id="2.60.120.430">
    <property type="entry name" value="Galactose-binding lectin"/>
    <property type="match status" value="1"/>
</dbReference>
<dbReference type="SUPFAM" id="SSF49785">
    <property type="entry name" value="Galactose-binding domain-like"/>
    <property type="match status" value="1"/>
</dbReference>
<dbReference type="AlphaFoldDB" id="A0A1M7K0Q1"/>
<organism evidence="2 3">
    <name type="scientific">Flavobacterium chilense</name>
    <dbReference type="NCBI Taxonomy" id="946677"/>
    <lineage>
        <taxon>Bacteria</taxon>
        <taxon>Pseudomonadati</taxon>
        <taxon>Bacteroidota</taxon>
        <taxon>Flavobacteriia</taxon>
        <taxon>Flavobacteriales</taxon>
        <taxon>Flavobacteriaceae</taxon>
        <taxon>Flavobacterium</taxon>
    </lineage>
</organism>
<evidence type="ECO:0000256" key="1">
    <source>
        <dbReference type="SAM" id="SignalP"/>
    </source>
</evidence>
<dbReference type="STRING" id="946677.SAMN05444484_107133"/>
<protein>
    <recommendedName>
        <fullName evidence="4">IPT/TIG domain-containing protein</fullName>
    </recommendedName>
</protein>
<evidence type="ECO:0000313" key="3">
    <source>
        <dbReference type="Proteomes" id="UP000184028"/>
    </source>
</evidence>
<feature type="chain" id="PRO_5009927409" description="IPT/TIG domain-containing protein" evidence="1">
    <location>
        <begin position="27"/>
        <end position="351"/>
    </location>
</feature>
<dbReference type="EMBL" id="FRBT01000007">
    <property type="protein sequence ID" value="SHM58849.1"/>
    <property type="molecule type" value="Genomic_DNA"/>
</dbReference>
<gene>
    <name evidence="2" type="ORF">SAMN05444484_107133</name>
</gene>
<evidence type="ECO:0008006" key="4">
    <source>
        <dbReference type="Google" id="ProtNLM"/>
    </source>
</evidence>
<proteinExistence type="predicted"/>
<dbReference type="Proteomes" id="UP000184028">
    <property type="component" value="Unassembled WGS sequence"/>
</dbReference>
<reference evidence="3" key="1">
    <citation type="submission" date="2016-11" db="EMBL/GenBank/DDBJ databases">
        <authorList>
            <person name="Varghese N."/>
            <person name="Submissions S."/>
        </authorList>
    </citation>
    <scope>NUCLEOTIDE SEQUENCE [LARGE SCALE GENOMIC DNA]</scope>
    <source>
        <strain evidence="3">DSM 24724</strain>
    </source>
</reference>
<evidence type="ECO:0000313" key="2">
    <source>
        <dbReference type="EMBL" id="SHM58849.1"/>
    </source>
</evidence>
<accession>A0A1M7K0Q1</accession>
<dbReference type="InterPro" id="IPR008979">
    <property type="entry name" value="Galactose-bd-like_sf"/>
</dbReference>
<name>A0A1M7K0Q1_9FLAO</name>
<sequence length="351" mass="38262">MKNIKMVSLAACMAWMLALMFFTSCSNDDASSVYTGAPVIESVSRSGYDADGKILPSTPVTIGDPKNYYIIHGKGFLSTQKVYFNDFDTYFRPTFVTDTDIVVLIDENTPYANASNQLKVVTAGGTATFDFKVAPPVPTFSGFNFINCAEGDEVTIKGKYFLDPIVTLAKTATEPAVPVTIISSTLEQIVVKIPANANYRNLAVTNISGTATSLEAIGTALYDDKLYGMEWGGPWSGKGVNFDFDGDAYQGNKSWQWTFNAWDGGNWGFNYDMTRYKAMRIAVKGSKNGQVNFSVNGGANYVIPVTTTWVYMEIPLSKLGNPASVTMLTFQESNNDGGNTVLFDDIGFVLK</sequence>
<dbReference type="OrthoDB" id="1491905at2"/>
<dbReference type="Gene3D" id="2.60.40.10">
    <property type="entry name" value="Immunoglobulins"/>
    <property type="match status" value="2"/>
</dbReference>
<dbReference type="RefSeq" id="WP_068844528.1">
    <property type="nucleotide sequence ID" value="NZ_FRBT01000007.1"/>
</dbReference>
<keyword evidence="3" id="KW-1185">Reference proteome</keyword>
<dbReference type="PROSITE" id="PS51257">
    <property type="entry name" value="PROKAR_LIPOPROTEIN"/>
    <property type="match status" value="1"/>
</dbReference>
<keyword evidence="1" id="KW-0732">Signal</keyword>
<feature type="signal peptide" evidence="1">
    <location>
        <begin position="1"/>
        <end position="26"/>
    </location>
</feature>